<protein>
    <submittedName>
        <fullName evidence="9">Transcriptional repressor</fullName>
    </submittedName>
</protein>
<dbReference type="Proteomes" id="UP000823612">
    <property type="component" value="Unassembled WGS sequence"/>
</dbReference>
<sequence length="148" mass="17080">MQTQQSKDVTTVELSRRLLEAGLRPSVQRLAVLGDLCHHYDHPTVDTIYSRLQPQMPTLSKTTVYNTLRVLCDAGLVRSLNIEYANQRFDGHLEPHDHFICTCCGRVYDLPHDRMADLPSFEDLGLQVDREEISYYGLCRECRDKQAR</sequence>
<dbReference type="GO" id="GO:0003700">
    <property type="term" value="F:DNA-binding transcription factor activity"/>
    <property type="evidence" value="ECO:0007669"/>
    <property type="project" value="InterPro"/>
</dbReference>
<evidence type="ECO:0000256" key="2">
    <source>
        <dbReference type="ARBA" id="ARBA00022491"/>
    </source>
</evidence>
<accession>A0A9D9DU43</accession>
<keyword evidence="6" id="KW-0804">Transcription</keyword>
<gene>
    <name evidence="9" type="ORF">IAB08_04125</name>
</gene>
<evidence type="ECO:0000256" key="1">
    <source>
        <dbReference type="ARBA" id="ARBA00007957"/>
    </source>
</evidence>
<dbReference type="Pfam" id="PF01475">
    <property type="entry name" value="FUR"/>
    <property type="match status" value="1"/>
</dbReference>
<dbReference type="InterPro" id="IPR043135">
    <property type="entry name" value="Fur_C"/>
</dbReference>
<organism evidence="9 10">
    <name type="scientific">Candidatus Pullibacteroides excrementavium</name>
    <dbReference type="NCBI Taxonomy" id="2840905"/>
    <lineage>
        <taxon>Bacteria</taxon>
        <taxon>Pseudomonadati</taxon>
        <taxon>Bacteroidota</taxon>
        <taxon>Bacteroidia</taxon>
        <taxon>Bacteroidales</taxon>
        <taxon>Candidatus Pullibacteroides</taxon>
    </lineage>
</organism>
<dbReference type="AlphaFoldDB" id="A0A9D9DU43"/>
<feature type="binding site" evidence="8">
    <location>
        <position position="97"/>
    </location>
    <ligand>
        <name>Fe cation</name>
        <dbReference type="ChEBI" id="CHEBI:24875"/>
    </ligand>
</feature>
<dbReference type="GO" id="GO:1900376">
    <property type="term" value="P:regulation of secondary metabolite biosynthetic process"/>
    <property type="evidence" value="ECO:0007669"/>
    <property type="project" value="TreeGrafter"/>
</dbReference>
<dbReference type="CDD" id="cd07153">
    <property type="entry name" value="Fur_like"/>
    <property type="match status" value="1"/>
</dbReference>
<dbReference type="SUPFAM" id="SSF46785">
    <property type="entry name" value="Winged helix' DNA-binding domain"/>
    <property type="match status" value="1"/>
</dbReference>
<comment type="cofactor">
    <cofactor evidence="8">
        <name>Mn(2+)</name>
        <dbReference type="ChEBI" id="CHEBI:29035"/>
    </cofactor>
    <cofactor evidence="8">
        <name>Fe(2+)</name>
        <dbReference type="ChEBI" id="CHEBI:29033"/>
    </cofactor>
    <text evidence="8">Binds 1 Mn(2+) or Fe(2+) ion per subunit.</text>
</comment>
<feature type="binding site" evidence="7">
    <location>
        <position position="101"/>
    </location>
    <ligand>
        <name>Zn(2+)</name>
        <dbReference type="ChEBI" id="CHEBI:29105"/>
    </ligand>
</feature>
<dbReference type="PANTHER" id="PTHR33202:SF8">
    <property type="entry name" value="PEROXIDE-RESPONSIVE REPRESSOR PERR"/>
    <property type="match status" value="1"/>
</dbReference>
<keyword evidence="4" id="KW-0805">Transcription regulation</keyword>
<dbReference type="InterPro" id="IPR036390">
    <property type="entry name" value="WH_DNA-bd_sf"/>
</dbReference>
<keyword evidence="2" id="KW-0678">Repressor</keyword>
<dbReference type="PANTHER" id="PTHR33202">
    <property type="entry name" value="ZINC UPTAKE REGULATION PROTEIN"/>
    <property type="match status" value="1"/>
</dbReference>
<dbReference type="EMBL" id="JADIMZ010000061">
    <property type="protein sequence ID" value="MBO8432466.1"/>
    <property type="molecule type" value="Genomic_DNA"/>
</dbReference>
<evidence type="ECO:0000256" key="8">
    <source>
        <dbReference type="PIRSR" id="PIRSR602481-2"/>
    </source>
</evidence>
<evidence type="ECO:0000256" key="7">
    <source>
        <dbReference type="PIRSR" id="PIRSR602481-1"/>
    </source>
</evidence>
<keyword evidence="8" id="KW-0408">Iron</keyword>
<dbReference type="GO" id="GO:0045892">
    <property type="term" value="P:negative regulation of DNA-templated transcription"/>
    <property type="evidence" value="ECO:0007669"/>
    <property type="project" value="TreeGrafter"/>
</dbReference>
<reference evidence="9" key="2">
    <citation type="journal article" date="2021" name="PeerJ">
        <title>Extensive microbial diversity within the chicken gut microbiome revealed by metagenomics and culture.</title>
        <authorList>
            <person name="Gilroy R."/>
            <person name="Ravi A."/>
            <person name="Getino M."/>
            <person name="Pursley I."/>
            <person name="Horton D.L."/>
            <person name="Alikhan N.F."/>
            <person name="Baker D."/>
            <person name="Gharbi K."/>
            <person name="Hall N."/>
            <person name="Watson M."/>
            <person name="Adriaenssens E.M."/>
            <person name="Foster-Nyarko E."/>
            <person name="Jarju S."/>
            <person name="Secka A."/>
            <person name="Antonio M."/>
            <person name="Oren A."/>
            <person name="Chaudhuri R.R."/>
            <person name="La Ragione R."/>
            <person name="Hildebrand F."/>
            <person name="Pallen M.J."/>
        </authorList>
    </citation>
    <scope>NUCLEOTIDE SEQUENCE</scope>
    <source>
        <strain evidence="9">2889</strain>
    </source>
</reference>
<evidence type="ECO:0000256" key="5">
    <source>
        <dbReference type="ARBA" id="ARBA00023125"/>
    </source>
</evidence>
<dbReference type="GO" id="GO:0008270">
    <property type="term" value="F:zinc ion binding"/>
    <property type="evidence" value="ECO:0007669"/>
    <property type="project" value="TreeGrafter"/>
</dbReference>
<evidence type="ECO:0000313" key="9">
    <source>
        <dbReference type="EMBL" id="MBO8432466.1"/>
    </source>
</evidence>
<dbReference type="GO" id="GO:0000976">
    <property type="term" value="F:transcription cis-regulatory region binding"/>
    <property type="evidence" value="ECO:0007669"/>
    <property type="project" value="TreeGrafter"/>
</dbReference>
<evidence type="ECO:0000256" key="6">
    <source>
        <dbReference type="ARBA" id="ARBA00023163"/>
    </source>
</evidence>
<feature type="binding site" evidence="7">
    <location>
        <position position="104"/>
    </location>
    <ligand>
        <name>Zn(2+)</name>
        <dbReference type="ChEBI" id="CHEBI:29105"/>
    </ligand>
</feature>
<dbReference type="Gene3D" id="1.10.10.10">
    <property type="entry name" value="Winged helix-like DNA-binding domain superfamily/Winged helix DNA-binding domain"/>
    <property type="match status" value="1"/>
</dbReference>
<keyword evidence="7" id="KW-0479">Metal-binding</keyword>
<evidence type="ECO:0000256" key="4">
    <source>
        <dbReference type="ARBA" id="ARBA00023015"/>
    </source>
</evidence>
<feature type="binding site" evidence="7">
    <location>
        <position position="139"/>
    </location>
    <ligand>
        <name>Zn(2+)</name>
        <dbReference type="ChEBI" id="CHEBI:29105"/>
    </ligand>
</feature>
<feature type="binding site" evidence="7">
    <location>
        <position position="142"/>
    </location>
    <ligand>
        <name>Zn(2+)</name>
        <dbReference type="ChEBI" id="CHEBI:29105"/>
    </ligand>
</feature>
<keyword evidence="3 7" id="KW-0862">Zinc</keyword>
<dbReference type="InterPro" id="IPR036388">
    <property type="entry name" value="WH-like_DNA-bd_sf"/>
</dbReference>
<evidence type="ECO:0000313" key="10">
    <source>
        <dbReference type="Proteomes" id="UP000823612"/>
    </source>
</evidence>
<name>A0A9D9DU43_9BACT</name>
<comment type="similarity">
    <text evidence="1">Belongs to the Fur family.</text>
</comment>
<comment type="cofactor">
    <cofactor evidence="7">
        <name>Zn(2+)</name>
        <dbReference type="ChEBI" id="CHEBI:29105"/>
    </cofactor>
    <text evidence="7">Binds 1 zinc ion per subunit.</text>
</comment>
<dbReference type="InterPro" id="IPR002481">
    <property type="entry name" value="FUR"/>
</dbReference>
<evidence type="ECO:0000256" key="3">
    <source>
        <dbReference type="ARBA" id="ARBA00022833"/>
    </source>
</evidence>
<proteinExistence type="inferred from homology"/>
<reference evidence="9" key="1">
    <citation type="submission" date="2020-10" db="EMBL/GenBank/DDBJ databases">
        <authorList>
            <person name="Gilroy R."/>
        </authorList>
    </citation>
    <scope>NUCLEOTIDE SEQUENCE</scope>
    <source>
        <strain evidence="9">2889</strain>
    </source>
</reference>
<comment type="caution">
    <text evidence="9">The sequence shown here is derived from an EMBL/GenBank/DDBJ whole genome shotgun (WGS) entry which is preliminary data.</text>
</comment>
<keyword evidence="5" id="KW-0238">DNA-binding</keyword>
<dbReference type="Gene3D" id="3.30.1490.190">
    <property type="match status" value="1"/>
</dbReference>